<evidence type="ECO:0000313" key="2">
    <source>
        <dbReference type="Proteomes" id="UP000789845"/>
    </source>
</evidence>
<accession>A0A9C7GAH9</accession>
<comment type="caution">
    <text evidence="1">The sequence shown here is derived from an EMBL/GenBank/DDBJ whole genome shotgun (WGS) entry which is preliminary data.</text>
</comment>
<reference evidence="1" key="1">
    <citation type="submission" date="2021-10" db="EMBL/GenBank/DDBJ databases">
        <authorList>
            <person name="Criscuolo A."/>
        </authorList>
    </citation>
    <scope>NUCLEOTIDE SEQUENCE</scope>
    <source>
        <strain evidence="1">CIP111885</strain>
    </source>
</reference>
<keyword evidence="2" id="KW-1185">Reference proteome</keyword>
<organism evidence="1 2">
    <name type="scientific">Pseudoneobacillus rhizosphaerae</name>
    <dbReference type="NCBI Taxonomy" id="2880968"/>
    <lineage>
        <taxon>Bacteria</taxon>
        <taxon>Bacillati</taxon>
        <taxon>Bacillota</taxon>
        <taxon>Bacilli</taxon>
        <taxon>Bacillales</taxon>
        <taxon>Bacillaceae</taxon>
        <taxon>Pseudoneobacillus</taxon>
    </lineage>
</organism>
<dbReference type="EMBL" id="CAKJTG010000011">
    <property type="protein sequence ID" value="CAG9608572.1"/>
    <property type="molecule type" value="Genomic_DNA"/>
</dbReference>
<evidence type="ECO:0000313" key="1">
    <source>
        <dbReference type="EMBL" id="CAG9608572.1"/>
    </source>
</evidence>
<proteinExistence type="predicted"/>
<name>A0A9C7GAH9_9BACI</name>
<sequence length="50" mass="5786">MNGKNDKSKEVTNVEFGMEFGDLNSGKFYELAAFSNPQEKKDSRKEKRKK</sequence>
<dbReference type="AlphaFoldDB" id="A0A9C7GAH9"/>
<dbReference type="Proteomes" id="UP000789845">
    <property type="component" value="Unassembled WGS sequence"/>
</dbReference>
<gene>
    <name evidence="1" type="ORF">NEOCIP111885_02289</name>
</gene>
<dbReference type="RefSeq" id="WP_230496818.1">
    <property type="nucleotide sequence ID" value="NZ_CAKJTG010000011.1"/>
</dbReference>
<evidence type="ECO:0008006" key="3">
    <source>
        <dbReference type="Google" id="ProtNLM"/>
    </source>
</evidence>
<protein>
    <recommendedName>
        <fullName evidence="3">YfhE family protein</fullName>
    </recommendedName>
</protein>